<evidence type="ECO:0000313" key="1">
    <source>
        <dbReference type="EMBL" id="SFJ77900.1"/>
    </source>
</evidence>
<dbReference type="EMBL" id="FORX01000007">
    <property type="protein sequence ID" value="SFJ77900.1"/>
    <property type="molecule type" value="Genomic_DNA"/>
</dbReference>
<name>A0A1I3U4G5_9BACT</name>
<accession>A0A1I3U4G5</accession>
<dbReference type="GO" id="GO:0044780">
    <property type="term" value="P:bacterial-type flagellum assembly"/>
    <property type="evidence" value="ECO:0007669"/>
    <property type="project" value="InterPro"/>
</dbReference>
<protein>
    <submittedName>
        <fullName evidence="1">FlgN protein</fullName>
    </submittedName>
</protein>
<reference evidence="2" key="1">
    <citation type="submission" date="2016-10" db="EMBL/GenBank/DDBJ databases">
        <authorList>
            <person name="Varghese N."/>
            <person name="Submissions S."/>
        </authorList>
    </citation>
    <scope>NUCLEOTIDE SEQUENCE [LARGE SCALE GENOMIC DNA]</scope>
    <source>
        <strain evidence="2">DSM 5918</strain>
    </source>
</reference>
<dbReference type="Pfam" id="PF05130">
    <property type="entry name" value="FlgN"/>
    <property type="match status" value="1"/>
</dbReference>
<dbReference type="AlphaFoldDB" id="A0A1I3U4G5"/>
<dbReference type="InterPro" id="IPR007809">
    <property type="entry name" value="FlgN-like"/>
</dbReference>
<sequence length="157" mass="17701">MQQIILGSLIRQAKGTELLCQLLREEYSLLRAGAPDQVTGLEMCIQDLIRQLVREREALVHRLQSAGMTNLAVFLETLSAADRRIFETWRAKIITHEQDSGQLASINADLAMALWKQSGVLLSHFQNQVAPRERNTYSAKGTWQDRTATATLVRGRL</sequence>
<organism evidence="1 2">
    <name type="scientific">Desulfomicrobium apsheronum</name>
    <dbReference type="NCBI Taxonomy" id="52560"/>
    <lineage>
        <taxon>Bacteria</taxon>
        <taxon>Pseudomonadati</taxon>
        <taxon>Thermodesulfobacteriota</taxon>
        <taxon>Desulfovibrionia</taxon>
        <taxon>Desulfovibrionales</taxon>
        <taxon>Desulfomicrobiaceae</taxon>
        <taxon>Desulfomicrobium</taxon>
    </lineage>
</organism>
<dbReference type="RefSeq" id="WP_092374158.1">
    <property type="nucleotide sequence ID" value="NZ_FORX01000007.1"/>
</dbReference>
<gene>
    <name evidence="1" type="ORF">SAMN04488082_10721</name>
</gene>
<keyword evidence="2" id="KW-1185">Reference proteome</keyword>
<dbReference type="Proteomes" id="UP000198635">
    <property type="component" value="Unassembled WGS sequence"/>
</dbReference>
<proteinExistence type="predicted"/>
<dbReference type="STRING" id="52560.SAMN04488082_10721"/>
<dbReference type="OrthoDB" id="5453528at2"/>
<evidence type="ECO:0000313" key="2">
    <source>
        <dbReference type="Proteomes" id="UP000198635"/>
    </source>
</evidence>